<dbReference type="PANTHER" id="PTHR32305:SF15">
    <property type="entry name" value="PROTEIN RHSA-RELATED"/>
    <property type="match status" value="1"/>
</dbReference>
<sequence>MLNDAGIEPKGASFISAPLEPIRAGKTYTASSVVSGKELGDATAFIAIELYSSTGAKLGREEIQRPINKLDYWTPLYVQMSEQRAKQIHASATHMRVVVGSKGRFTGTMLVDNVRLDDQISRDSYAYDAKGNYLIEETDGLGRKVTYTNDARGNITRINFSKSGVFTNYVYDELDRVTSVSDHRLRFDLSHDANGNISQIQYRPSASSSVFSSVSQHHDELDRLTRTVDQLGAETRFAYEPNGTLKQVTYPTGGQIHYAYNAFDELTRVSYGGTDTLTWDYEYDKSGNQTKATQNGSLVTTYTYDSLDRVTKEEYPAVNGTRNTLTYTYNEDGDVETYTHSRVGQVRFAHDASGKSNSAEGPQGQRMDYMYDESGGIKKAFLKLNAESFSTYYDYNPVGQPSRIRQENKHGDLVSDEQLTFDENGHITEVRSLSGARVTYEYDNDYQLRKETHRNAAGAITLDQSYEYDFLGNRLSKTVGAARTTYTYDKANHLHHQGSLTYTHDHVGNTTSRGDTNFVYNTDRELTEVKRAGATIATYDYNHHGMRTKKVAGSRTEHYYYTGKDLAYITDAQNRIRSSFVRDALGQLMTYTDHTGASPKTYLYVLNHRGDVLGLRDEDGIMVVTYTYDAYGNIISQSGTGLTGDGRLLREANPFRYASYVYDEETSLYYVQTRYYDADTGRFLTRDIVADTNLYIYADNNPVNFVDPDGRVPIPLIIFLAKAGFKAYTAYSTYKAIKNDPSMKNILLSLMPGGKITRMGGKKILAFAKGTKSVGIIGKSYGKNGRFGTVVKNPKIKISSFSGHAVNQAITRGVKTKEIQSTVNKPIAVLSQWGGKKFAYVSKKAVVVMDNKGRIITIWGKKQFDDVVKQVIKDSRR</sequence>
<dbReference type="Pfam" id="PF25023">
    <property type="entry name" value="TEN_YD-shell"/>
    <property type="match status" value="2"/>
</dbReference>
<dbReference type="InterPro" id="IPR022385">
    <property type="entry name" value="Rhs_assc_core"/>
</dbReference>
<feature type="domain" description="Teneurin-like YD-shell" evidence="2">
    <location>
        <begin position="255"/>
        <end position="405"/>
    </location>
</feature>
<protein>
    <submittedName>
        <fullName evidence="3">RHS repeat-associated core domain-containing protein</fullName>
    </submittedName>
</protein>
<dbReference type="AlphaFoldDB" id="A0A859FEV7"/>
<evidence type="ECO:0000259" key="2">
    <source>
        <dbReference type="Pfam" id="PF25023"/>
    </source>
</evidence>
<dbReference type="KEGG" id="psua:FLK61_31470"/>
<keyword evidence="1" id="KW-0677">Repeat</keyword>
<dbReference type="NCBIfam" id="TIGR01643">
    <property type="entry name" value="YD_repeat_2x"/>
    <property type="match status" value="1"/>
</dbReference>
<dbReference type="InterPro" id="IPR031325">
    <property type="entry name" value="RHS_repeat"/>
</dbReference>
<gene>
    <name evidence="3" type="ORF">FLK61_31470</name>
</gene>
<proteinExistence type="predicted"/>
<dbReference type="Pfam" id="PF05593">
    <property type="entry name" value="RHS_repeat"/>
    <property type="match status" value="1"/>
</dbReference>
<dbReference type="InterPro" id="IPR056823">
    <property type="entry name" value="TEN-like_YD-shell"/>
</dbReference>
<dbReference type="InterPro" id="IPR006530">
    <property type="entry name" value="YD"/>
</dbReference>
<evidence type="ECO:0000256" key="1">
    <source>
        <dbReference type="ARBA" id="ARBA00022737"/>
    </source>
</evidence>
<keyword evidence="4" id="KW-1185">Reference proteome</keyword>
<dbReference type="InterPro" id="IPR050708">
    <property type="entry name" value="T6SS_VgrG/RHS"/>
</dbReference>
<dbReference type="EMBL" id="CP041372">
    <property type="protein sequence ID" value="QKS71232.1"/>
    <property type="molecule type" value="Genomic_DNA"/>
</dbReference>
<feature type="domain" description="Teneurin-like YD-shell" evidence="2">
    <location>
        <begin position="408"/>
        <end position="703"/>
    </location>
</feature>
<dbReference type="Proteomes" id="UP000318138">
    <property type="component" value="Chromosome"/>
</dbReference>
<dbReference type="NCBIfam" id="TIGR03696">
    <property type="entry name" value="Rhs_assc_core"/>
    <property type="match status" value="1"/>
</dbReference>
<accession>A0A859FEV7</accession>
<name>A0A859FEV7_9BACI</name>
<reference evidence="4" key="1">
    <citation type="submission" date="2019-07" db="EMBL/GenBank/DDBJ databases">
        <title>Bacillus alkalisoli sp. nov. isolated from saline soil.</title>
        <authorList>
            <person name="Sun J.-Q."/>
            <person name="Xu L."/>
        </authorList>
    </citation>
    <scope>NUCLEOTIDE SEQUENCE [LARGE SCALE GENOMIC DNA]</scope>
    <source>
        <strain evidence="4">M4U3P1</strain>
    </source>
</reference>
<dbReference type="Gene3D" id="2.180.10.10">
    <property type="entry name" value="RHS repeat-associated core"/>
    <property type="match status" value="2"/>
</dbReference>
<dbReference type="RefSeq" id="WP_176009268.1">
    <property type="nucleotide sequence ID" value="NZ_CP041372.2"/>
</dbReference>
<evidence type="ECO:0000313" key="3">
    <source>
        <dbReference type="EMBL" id="QKS71232.1"/>
    </source>
</evidence>
<organism evidence="3 4">
    <name type="scientific">Paenalkalicoccus suaedae</name>
    <dbReference type="NCBI Taxonomy" id="2592382"/>
    <lineage>
        <taxon>Bacteria</taxon>
        <taxon>Bacillati</taxon>
        <taxon>Bacillota</taxon>
        <taxon>Bacilli</taxon>
        <taxon>Bacillales</taxon>
        <taxon>Bacillaceae</taxon>
        <taxon>Paenalkalicoccus</taxon>
    </lineage>
</organism>
<evidence type="ECO:0000313" key="4">
    <source>
        <dbReference type="Proteomes" id="UP000318138"/>
    </source>
</evidence>
<dbReference type="PANTHER" id="PTHR32305">
    <property type="match status" value="1"/>
</dbReference>